<evidence type="ECO:0000256" key="9">
    <source>
        <dbReference type="RuleBase" id="RU364085"/>
    </source>
</evidence>
<dbReference type="PANTHER" id="PTHR33163">
    <property type="entry name" value="PROTEIN TIC 214-RELATED"/>
    <property type="match status" value="1"/>
</dbReference>
<evidence type="ECO:0000256" key="4">
    <source>
        <dbReference type="ARBA" id="ARBA00016640"/>
    </source>
</evidence>
<feature type="transmembrane region" description="Helical" evidence="9">
    <location>
        <begin position="124"/>
        <end position="144"/>
    </location>
</feature>
<keyword evidence="6 9" id="KW-0653">Protein transport</keyword>
<comment type="subunit">
    <text evidence="3 9">Part of the Tic complex.</text>
</comment>
<feature type="transmembrane region" description="Helical" evidence="9">
    <location>
        <begin position="84"/>
        <end position="104"/>
    </location>
</feature>
<reference evidence="11" key="1">
    <citation type="submission" date="2019-07" db="EMBL/GenBank/DDBJ databases">
        <title>Intraspecific variation within the Utricularia amethystina species morphotypes based on chloroplast genome.</title>
        <authorList>
            <person name="Silva S.R."/>
            <person name="Varani A.M."/>
            <person name="Miranda V.F.O."/>
        </authorList>
    </citation>
    <scope>NUCLEOTIDE SEQUENCE</scope>
</reference>
<keyword evidence="9 11" id="KW-0150">Chloroplast</keyword>
<keyword evidence="9" id="KW-0472">Membrane</keyword>
<feature type="compositionally biased region" description="Basic and acidic residues" evidence="10">
    <location>
        <begin position="1326"/>
        <end position="1339"/>
    </location>
</feature>
<comment type="subcellular location">
    <subcellularLocation>
        <location evidence="1">Plastid membrane</location>
        <topology evidence="1">Multi-pass membrane protein</topology>
    </subcellularLocation>
    <subcellularLocation>
        <location evidence="9">Plastid</location>
        <location evidence="9">Chloroplast inner membrane</location>
    </subcellularLocation>
</comment>
<feature type="region of interest" description="Disordered" evidence="10">
    <location>
        <begin position="950"/>
        <end position="970"/>
    </location>
</feature>
<keyword evidence="9" id="KW-0813">Transport</keyword>
<dbReference type="GO" id="GO:0015031">
    <property type="term" value="P:protein transport"/>
    <property type="evidence" value="ECO:0007669"/>
    <property type="project" value="UniProtKB-KW"/>
</dbReference>
<feature type="transmembrane region" description="Helical" evidence="9">
    <location>
        <begin position="57"/>
        <end position="78"/>
    </location>
</feature>
<dbReference type="InterPro" id="IPR008896">
    <property type="entry name" value="TIC214"/>
</dbReference>
<feature type="transmembrane region" description="Helical" evidence="9">
    <location>
        <begin position="164"/>
        <end position="189"/>
    </location>
</feature>
<keyword evidence="9 11" id="KW-0934">Plastid</keyword>
<feature type="transmembrane region" description="Helical" evidence="9">
    <location>
        <begin position="210"/>
        <end position="235"/>
    </location>
</feature>
<feature type="compositionally biased region" description="Polar residues" evidence="10">
    <location>
        <begin position="959"/>
        <end position="970"/>
    </location>
</feature>
<sequence>MIFQSFLLGNLVSLCMKIIHSVVVVGLYYGFLTTFSIGPSYLFLLRAQVMEEGTEKKVSATTGFIAGQFMIFISIYYAPLHLALGRPHTITVLALPYLLFQFFWKNHKHFFYSGSTTRNSMRNFSIQCVFLNNLIFQLFNHFILPSSMLTRLVKIYMFRCNNKMLFVTSSFVGWLIGHILFMKWLRLVLVCIRQNHSIRSNKDIRSNKYLVSELINSMARVFSILLFITCVYYLGRIPSPILTKKLKETPKVEERVDKERAYEKIKETKQKQEKSNILFLLYFVEKVIGSILFDSKRWNRPLRYIENHKFERAIRNEMSQYFFSIYKSGGKETISFTYPPILGIFFERLKKKICWFTFEKYSSNEFYSSWFYLNNKKLKNFHTTFINRIQALDKEYTSFSFNILETKPHLCNKDHSTNKYFSKKHDPLLNGSYRRAKSVSSSIDQKLNTSNFIKYFGINKIHRILLKDPYLHLQDFEEQKGRFDKNVFSKDIFDSLIFSKKFVTASDSIRTVRSLVSKEKSDSKYFVTADTNGKTNIIPTGTKKKIPRWLYKLISELQQQSGEQREKVSLDYEIRSRKAKRVVILTTTKEDTNPKKTNTNAVDETNEVALIRYSQQPDFRRGIIKGSMRAQRRKIVICELLQAKASSHLFLDRIQKKPIFSFTIRSLIQPIYKTRLGAKTLQNLEYIEVEEEPNDKTRIDIAEAWDTIPFAQVIRGIMLLIQSFFRKYIILPSFILAKNIGRILLFQRPEWSEDLQEWNREMYVKCTYNGIPLSETEFPKNWLTDGIQIKIVFPFCLKPWHKSNLRSIKIKNTKADFCFLTIWGMESEFPFGSARKRPDFFKPIFKELEKKKDLYKQKIIRFFSFKEIFKSSEIKVIPNKKDFNIRRSKKSKKGEIIQTINRQLIDKLYLFFKFLFEKIYTNISFYIITICKRNTELFLEETKKIIDKSISNKKKKNNPTTPVSSRRGTIVKSQTNSHISYDVSYISQVYVFLKLSQLQIKNTYKFVQQYKGIRPFLKTDSQAMIIVDWKLERQKLPSYEITQCKKWLKEHYQYDLSEMKRFRLIQKKSRNRVHQRRIIQKQNLSKKRDSYENHQLIPLKKNFKISSLSSKRDNFEKYSNYDVLAYKIINSEKESFFYRSAFQEKKNQEISSNTSKETLFEVLKNRPFLNVRGRRILYMKKGVDKKYFDWTIINFDLRQKDDIETWLMTNINIYINPQIYTNNYKKIPKKYIFFLKLPEIKRTNSQKGFFDWMGMNAENRKEALENPELWFFSEFVFLSNRYKKKPWFIPTKLLILNWNINEKKRSENKKIGEKNKVLLSSSSQKRNKEENEPKNPKDIEYVSSKKNDMEENFTRSEGKKIKQYKSKIEAELDLFLKRYLLFQLRGNNALTQKMISNIKVYCLLLKLMDPKRITLSSIQKRELALDIMLIQKNLTLKELMNKNVFIIEPIRMSVKKDGQFSMYQIVNISLVHKSKDQTTQKDQEQRYVSKSHFTEVVSPRQRITAKNSYLLVPENILSIRGCRTFRIFIYLNSTYKNYLERNTVVWNGKGVKNISQVSHENNDINTDKNPLIKLKGFFWPNYRLEDLACMNRYWFNTTNGSRFTMLRLQLYSQLKTQR</sequence>
<keyword evidence="5 9" id="KW-0812">Transmembrane</keyword>
<dbReference type="PANTHER" id="PTHR33163:SF40">
    <property type="entry name" value="PROTEIN TIC 214"/>
    <property type="match status" value="1"/>
</dbReference>
<name>A0A650DPQ6_9LAMI</name>
<evidence type="ECO:0000256" key="2">
    <source>
        <dbReference type="ARBA" id="ARBA00009956"/>
    </source>
</evidence>
<keyword evidence="9" id="KW-1001">Plastid inner membrane</keyword>
<comment type="similarity">
    <text evidence="2 9">Belongs to the TIC214 family.</text>
</comment>
<dbReference type="GO" id="GO:0009706">
    <property type="term" value="C:chloroplast inner membrane"/>
    <property type="evidence" value="ECO:0007669"/>
    <property type="project" value="UniProtKB-SubCell"/>
</dbReference>
<protein>
    <recommendedName>
        <fullName evidence="4 9">Protein TIC 214</fullName>
    </recommendedName>
    <alternativeName>
        <fullName evidence="8 9">Translocon at the inner envelope membrane of chloroplasts 214</fullName>
    </alternativeName>
</protein>
<organism evidence="11">
    <name type="scientific">Utricularia amethystina</name>
    <dbReference type="NCBI Taxonomy" id="192273"/>
    <lineage>
        <taxon>Eukaryota</taxon>
        <taxon>Viridiplantae</taxon>
        <taxon>Streptophyta</taxon>
        <taxon>Embryophyta</taxon>
        <taxon>Tracheophyta</taxon>
        <taxon>Spermatophyta</taxon>
        <taxon>Magnoliopsida</taxon>
        <taxon>eudicotyledons</taxon>
        <taxon>Gunneridae</taxon>
        <taxon>Pentapetalae</taxon>
        <taxon>asterids</taxon>
        <taxon>lamiids</taxon>
        <taxon>Lamiales</taxon>
        <taxon>Lentibulariaceae</taxon>
        <taxon>Utricularia</taxon>
    </lineage>
</organism>
<feature type="region of interest" description="Disordered" evidence="10">
    <location>
        <begin position="1316"/>
        <end position="1339"/>
    </location>
</feature>
<evidence type="ECO:0000256" key="6">
    <source>
        <dbReference type="ARBA" id="ARBA00022927"/>
    </source>
</evidence>
<evidence type="ECO:0000313" key="11">
    <source>
        <dbReference type="EMBL" id="QGT34501.1"/>
    </source>
</evidence>
<evidence type="ECO:0000256" key="8">
    <source>
        <dbReference type="ARBA" id="ARBA00029978"/>
    </source>
</evidence>
<comment type="function">
    <text evidence="9">Involved in protein precursor import into chloroplasts. May be part of an intermediate translocation complex acting as a protein-conducting channel at the inner envelope.</text>
</comment>
<evidence type="ECO:0000256" key="1">
    <source>
        <dbReference type="ARBA" id="ARBA00004446"/>
    </source>
</evidence>
<gene>
    <name evidence="11" type="primary">ycf1</name>
    <name evidence="9" type="synonym">TIC214</name>
    <name evidence="11" type="ORF">BK572_Uame_0117</name>
</gene>
<evidence type="ECO:0000256" key="10">
    <source>
        <dbReference type="SAM" id="MobiDB-lite"/>
    </source>
</evidence>
<feature type="transmembrane region" description="Helical" evidence="9">
    <location>
        <begin position="18"/>
        <end position="45"/>
    </location>
</feature>
<evidence type="ECO:0000256" key="3">
    <source>
        <dbReference type="ARBA" id="ARBA00011510"/>
    </source>
</evidence>
<evidence type="ECO:0000256" key="7">
    <source>
        <dbReference type="ARBA" id="ARBA00022989"/>
    </source>
</evidence>
<dbReference type="EMBL" id="MN223721">
    <property type="protein sequence ID" value="QGT34501.1"/>
    <property type="molecule type" value="Genomic_DNA"/>
</dbReference>
<proteinExistence type="inferred from homology"/>
<keyword evidence="7 9" id="KW-1133">Transmembrane helix</keyword>
<evidence type="ECO:0000256" key="5">
    <source>
        <dbReference type="ARBA" id="ARBA00022692"/>
    </source>
</evidence>
<accession>A0A650DPQ6</accession>
<dbReference type="Pfam" id="PF05758">
    <property type="entry name" value="Ycf1"/>
    <property type="match status" value="2"/>
</dbReference>
<geneLocation type="chloroplast" evidence="11"/>